<comment type="similarity">
    <text evidence="12">Belongs to the protein kinase superfamily.</text>
</comment>
<feature type="compositionally biased region" description="Polar residues" evidence="13">
    <location>
        <begin position="92"/>
        <end position="101"/>
    </location>
</feature>
<dbReference type="PROSITE" id="PS50011">
    <property type="entry name" value="PROTEIN_KINASE_DOM"/>
    <property type="match status" value="1"/>
</dbReference>
<dbReference type="SUPFAM" id="SSF52058">
    <property type="entry name" value="L domain-like"/>
    <property type="match status" value="1"/>
</dbReference>
<dbReference type="Gramene" id="PHT81205">
    <property type="protein sequence ID" value="PHT81205"/>
    <property type="gene ID" value="T459_14220"/>
</dbReference>
<keyword evidence="3" id="KW-0808">Transferase</keyword>
<evidence type="ECO:0000256" key="10">
    <source>
        <dbReference type="ARBA" id="ARBA00023136"/>
    </source>
</evidence>
<keyword evidence="10" id="KW-0472">Membrane</keyword>
<evidence type="ECO:0000256" key="9">
    <source>
        <dbReference type="ARBA" id="ARBA00022989"/>
    </source>
</evidence>
<gene>
    <name evidence="15" type="ORF">T459_14220</name>
</gene>
<dbReference type="GO" id="GO:0005524">
    <property type="term" value="F:ATP binding"/>
    <property type="evidence" value="ECO:0007669"/>
    <property type="project" value="UniProtKB-UniRule"/>
</dbReference>
<dbReference type="GO" id="GO:0016020">
    <property type="term" value="C:membrane"/>
    <property type="evidence" value="ECO:0007669"/>
    <property type="project" value="UniProtKB-SubCell"/>
</dbReference>
<feature type="region of interest" description="Disordered" evidence="13">
    <location>
        <begin position="92"/>
        <end position="112"/>
    </location>
</feature>
<dbReference type="PANTHER" id="PTHR27008">
    <property type="entry name" value="OS04G0122200 PROTEIN"/>
    <property type="match status" value="1"/>
</dbReference>
<keyword evidence="7" id="KW-0418">Kinase</keyword>
<feature type="domain" description="Protein kinase" evidence="14">
    <location>
        <begin position="70"/>
        <end position="258"/>
    </location>
</feature>
<evidence type="ECO:0000256" key="11">
    <source>
        <dbReference type="PROSITE-ProRule" id="PRU10141"/>
    </source>
</evidence>
<keyword evidence="6 11" id="KW-0547">Nucleotide-binding</keyword>
<evidence type="ECO:0000259" key="14">
    <source>
        <dbReference type="PROSITE" id="PS50011"/>
    </source>
</evidence>
<dbReference type="Pfam" id="PF00069">
    <property type="entry name" value="Pkinase"/>
    <property type="match status" value="1"/>
</dbReference>
<evidence type="ECO:0000256" key="5">
    <source>
        <dbReference type="ARBA" id="ARBA00022737"/>
    </source>
</evidence>
<dbReference type="OMA" id="PTHEIFT"/>
<evidence type="ECO:0000256" key="7">
    <source>
        <dbReference type="ARBA" id="ARBA00022777"/>
    </source>
</evidence>
<keyword evidence="9" id="KW-1133">Transmembrane helix</keyword>
<dbReference type="InterPro" id="IPR008271">
    <property type="entry name" value="Ser/Thr_kinase_AS"/>
</dbReference>
<dbReference type="Gene3D" id="3.80.10.10">
    <property type="entry name" value="Ribonuclease Inhibitor"/>
    <property type="match status" value="1"/>
</dbReference>
<keyword evidence="4" id="KW-0812">Transmembrane</keyword>
<dbReference type="InterPro" id="IPR017441">
    <property type="entry name" value="Protein_kinase_ATP_BS"/>
</dbReference>
<evidence type="ECO:0000256" key="2">
    <source>
        <dbReference type="ARBA" id="ARBA00022614"/>
    </source>
</evidence>
<name>A0A2G2ZH06_CAPAN</name>
<dbReference type="Gene3D" id="3.30.200.20">
    <property type="entry name" value="Phosphorylase Kinase, domain 1"/>
    <property type="match status" value="1"/>
</dbReference>
<accession>A0A2G2ZH06</accession>
<dbReference type="InterPro" id="IPR032675">
    <property type="entry name" value="LRR_dom_sf"/>
</dbReference>
<dbReference type="PROSITE" id="PS00107">
    <property type="entry name" value="PROTEIN_KINASE_ATP"/>
    <property type="match status" value="1"/>
</dbReference>
<dbReference type="InterPro" id="IPR000719">
    <property type="entry name" value="Prot_kinase_dom"/>
</dbReference>
<evidence type="ECO:0000256" key="4">
    <source>
        <dbReference type="ARBA" id="ARBA00022692"/>
    </source>
</evidence>
<reference evidence="15 16" key="1">
    <citation type="journal article" date="2014" name="Nat. Genet.">
        <title>Genome sequence of the hot pepper provides insights into the evolution of pungency in Capsicum species.</title>
        <authorList>
            <person name="Kim S."/>
            <person name="Park M."/>
            <person name="Yeom S.I."/>
            <person name="Kim Y.M."/>
            <person name="Lee J.M."/>
            <person name="Lee H.A."/>
            <person name="Seo E."/>
            <person name="Choi J."/>
            <person name="Cheong K."/>
            <person name="Kim K.T."/>
            <person name="Jung K."/>
            <person name="Lee G.W."/>
            <person name="Oh S.K."/>
            <person name="Bae C."/>
            <person name="Kim S.B."/>
            <person name="Lee H.Y."/>
            <person name="Kim S.Y."/>
            <person name="Kim M.S."/>
            <person name="Kang B.C."/>
            <person name="Jo Y.D."/>
            <person name="Yang H.B."/>
            <person name="Jeong H.J."/>
            <person name="Kang W.H."/>
            <person name="Kwon J.K."/>
            <person name="Shin C."/>
            <person name="Lim J.Y."/>
            <person name="Park J.H."/>
            <person name="Huh J.H."/>
            <person name="Kim J.S."/>
            <person name="Kim B.D."/>
            <person name="Cohen O."/>
            <person name="Paran I."/>
            <person name="Suh M.C."/>
            <person name="Lee S.B."/>
            <person name="Kim Y.K."/>
            <person name="Shin Y."/>
            <person name="Noh S.J."/>
            <person name="Park J."/>
            <person name="Seo Y.S."/>
            <person name="Kwon S.Y."/>
            <person name="Kim H.A."/>
            <person name="Park J.M."/>
            <person name="Kim H.J."/>
            <person name="Choi S.B."/>
            <person name="Bosland P.W."/>
            <person name="Reeves G."/>
            <person name="Jo S.H."/>
            <person name="Lee B.W."/>
            <person name="Cho H.T."/>
            <person name="Choi H.S."/>
            <person name="Lee M.S."/>
            <person name="Yu Y."/>
            <person name="Do Choi Y."/>
            <person name="Park B.S."/>
            <person name="van Deynze A."/>
            <person name="Ashrafi H."/>
            <person name="Hill T."/>
            <person name="Kim W.T."/>
            <person name="Pai H.S."/>
            <person name="Ahn H.K."/>
            <person name="Yeam I."/>
            <person name="Giovannoni J.J."/>
            <person name="Rose J.K."/>
            <person name="Sorensen I."/>
            <person name="Lee S.J."/>
            <person name="Kim R.W."/>
            <person name="Choi I.Y."/>
            <person name="Choi B.S."/>
            <person name="Lim J.S."/>
            <person name="Lee Y.H."/>
            <person name="Choi D."/>
        </authorList>
    </citation>
    <scope>NUCLEOTIDE SEQUENCE [LARGE SCALE GENOMIC DNA]</scope>
    <source>
        <strain evidence="16">cv. CM334</strain>
    </source>
</reference>
<dbReference type="EMBL" id="AYRZ02000005">
    <property type="protein sequence ID" value="PHT81205.1"/>
    <property type="molecule type" value="Genomic_DNA"/>
</dbReference>
<dbReference type="SUPFAM" id="SSF56112">
    <property type="entry name" value="Protein kinase-like (PK-like)"/>
    <property type="match status" value="1"/>
</dbReference>
<evidence type="ECO:0000256" key="1">
    <source>
        <dbReference type="ARBA" id="ARBA00004370"/>
    </source>
</evidence>
<dbReference type="InterPro" id="IPR011009">
    <property type="entry name" value="Kinase-like_dom_sf"/>
</dbReference>
<dbReference type="AlphaFoldDB" id="A0A2G2ZH06"/>
<protein>
    <recommendedName>
        <fullName evidence="14">Protein kinase domain-containing protein</fullName>
    </recommendedName>
</protein>
<comment type="subcellular location">
    <subcellularLocation>
        <location evidence="1">Membrane</location>
    </subcellularLocation>
</comment>
<keyword evidence="5" id="KW-0677">Repeat</keyword>
<keyword evidence="12" id="KW-0723">Serine/threonine-protein kinase</keyword>
<dbReference type="Gene3D" id="1.10.510.10">
    <property type="entry name" value="Transferase(Phosphotransferase) domain 1"/>
    <property type="match status" value="1"/>
</dbReference>
<proteinExistence type="inferred from homology"/>
<keyword evidence="16" id="KW-1185">Reference proteome</keyword>
<keyword evidence="8 11" id="KW-0067">ATP-binding</keyword>
<dbReference type="PROSITE" id="PS00108">
    <property type="entry name" value="PROTEIN_KINASE_ST"/>
    <property type="match status" value="1"/>
</dbReference>
<evidence type="ECO:0000313" key="16">
    <source>
        <dbReference type="Proteomes" id="UP000222542"/>
    </source>
</evidence>
<organism evidence="15 16">
    <name type="scientific">Capsicum annuum</name>
    <name type="common">Capsicum pepper</name>
    <dbReference type="NCBI Taxonomy" id="4072"/>
    <lineage>
        <taxon>Eukaryota</taxon>
        <taxon>Viridiplantae</taxon>
        <taxon>Streptophyta</taxon>
        <taxon>Embryophyta</taxon>
        <taxon>Tracheophyta</taxon>
        <taxon>Spermatophyta</taxon>
        <taxon>Magnoliopsida</taxon>
        <taxon>eudicotyledons</taxon>
        <taxon>Gunneridae</taxon>
        <taxon>Pentapetalae</taxon>
        <taxon>asterids</taxon>
        <taxon>lamiids</taxon>
        <taxon>Solanales</taxon>
        <taxon>Solanaceae</taxon>
        <taxon>Solanoideae</taxon>
        <taxon>Capsiceae</taxon>
        <taxon>Capsicum</taxon>
    </lineage>
</organism>
<reference evidence="15 16" key="2">
    <citation type="journal article" date="2017" name="Genome Biol.">
        <title>New reference genome sequences of hot pepper reveal the massive evolution of plant disease-resistance genes by retroduplication.</title>
        <authorList>
            <person name="Kim S."/>
            <person name="Park J."/>
            <person name="Yeom S.I."/>
            <person name="Kim Y.M."/>
            <person name="Seo E."/>
            <person name="Kim K.T."/>
            <person name="Kim M.S."/>
            <person name="Lee J.M."/>
            <person name="Cheong K."/>
            <person name="Shin H.S."/>
            <person name="Kim S.B."/>
            <person name="Han K."/>
            <person name="Lee J."/>
            <person name="Park M."/>
            <person name="Lee H.A."/>
            <person name="Lee H.Y."/>
            <person name="Lee Y."/>
            <person name="Oh S."/>
            <person name="Lee J.H."/>
            <person name="Choi E."/>
            <person name="Choi E."/>
            <person name="Lee S.E."/>
            <person name="Jeon J."/>
            <person name="Kim H."/>
            <person name="Choi G."/>
            <person name="Song H."/>
            <person name="Lee J."/>
            <person name="Lee S.C."/>
            <person name="Kwon J.K."/>
            <person name="Lee H.Y."/>
            <person name="Koo N."/>
            <person name="Hong Y."/>
            <person name="Kim R.W."/>
            <person name="Kang W.H."/>
            <person name="Huh J.H."/>
            <person name="Kang B.C."/>
            <person name="Yang T.J."/>
            <person name="Lee Y.H."/>
            <person name="Bennetzen J.L."/>
            <person name="Choi D."/>
        </authorList>
    </citation>
    <scope>NUCLEOTIDE SEQUENCE [LARGE SCALE GENOMIC DNA]</scope>
    <source>
        <strain evidence="16">cv. CM334</strain>
    </source>
</reference>
<evidence type="ECO:0000256" key="12">
    <source>
        <dbReference type="RuleBase" id="RU000304"/>
    </source>
</evidence>
<evidence type="ECO:0000256" key="3">
    <source>
        <dbReference type="ARBA" id="ARBA00022679"/>
    </source>
</evidence>
<comment type="caution">
    <text evidence="15">The sequence shown here is derived from an EMBL/GenBank/DDBJ whole genome shotgun (WGS) entry which is preliminary data.</text>
</comment>
<sequence length="258" mass="28289">MNGLIYLNLSPNSIEGEIPQDIGELNAIVGLDLSGTIPRSLEILLYHKAINVLFNNLEGEIPNGSVFANFTQQSFLGNRGLCGVHLLEVPSSTNPEQQSKSKGIVNKGKSKDVEKVPETRTHQLVFYHEIQRETNYFDETNLIGVGSFGSVYKGILSGGSVVAIKVLDLKSEEVYKRFPLKPSSRAIVMLDAAMGIEYLDHGHITPIVHCDLKEANILLDKDMVDHVGDFGISKILALSKSMAYTKIFGTLGYIAPDE</sequence>
<feature type="binding site" evidence="11">
    <location>
        <position position="165"/>
    </location>
    <ligand>
        <name>ATP</name>
        <dbReference type="ChEBI" id="CHEBI:30616"/>
    </ligand>
</feature>
<dbReference type="Proteomes" id="UP000222542">
    <property type="component" value="Unassembled WGS sequence"/>
</dbReference>
<evidence type="ECO:0000256" key="8">
    <source>
        <dbReference type="ARBA" id="ARBA00022840"/>
    </source>
</evidence>
<dbReference type="GO" id="GO:0004674">
    <property type="term" value="F:protein serine/threonine kinase activity"/>
    <property type="evidence" value="ECO:0007669"/>
    <property type="project" value="UniProtKB-KW"/>
</dbReference>
<evidence type="ECO:0000313" key="15">
    <source>
        <dbReference type="EMBL" id="PHT81205.1"/>
    </source>
</evidence>
<keyword evidence="2" id="KW-0433">Leucine-rich repeat</keyword>
<dbReference type="InterPro" id="IPR051809">
    <property type="entry name" value="Plant_receptor-like_S/T_kinase"/>
</dbReference>
<evidence type="ECO:0000256" key="13">
    <source>
        <dbReference type="SAM" id="MobiDB-lite"/>
    </source>
</evidence>
<evidence type="ECO:0000256" key="6">
    <source>
        <dbReference type="ARBA" id="ARBA00022741"/>
    </source>
</evidence>
<dbReference type="PANTHER" id="PTHR27008:SF497">
    <property type="entry name" value="OS11G0695000 PROTEIN"/>
    <property type="match status" value="1"/>
</dbReference>